<comment type="caution">
    <text evidence="2">The sequence shown here is derived from an EMBL/GenBank/DDBJ whole genome shotgun (WGS) entry which is preliminary data.</text>
</comment>
<evidence type="ECO:0000313" key="2">
    <source>
        <dbReference type="EMBL" id="KAK7292529.1"/>
    </source>
</evidence>
<keyword evidence="1" id="KW-0812">Transmembrane</keyword>
<reference evidence="2 3" key="1">
    <citation type="submission" date="2024-01" db="EMBL/GenBank/DDBJ databases">
        <title>The genomes of 5 underutilized Papilionoideae crops provide insights into root nodulation and disease resistance.</title>
        <authorList>
            <person name="Yuan L."/>
        </authorList>
    </citation>
    <scope>NUCLEOTIDE SEQUENCE [LARGE SCALE GENOMIC DNA]</scope>
    <source>
        <strain evidence="2">LY-2023</strain>
        <tissue evidence="2">Leaf</tissue>
    </source>
</reference>
<keyword evidence="1" id="KW-0472">Membrane</keyword>
<dbReference type="PANTHER" id="PTHR35283:SF3">
    <property type="entry name" value="T12C22.21 PROTEIN"/>
    <property type="match status" value="1"/>
</dbReference>
<protein>
    <submittedName>
        <fullName evidence="2">Uncharacterized protein</fullName>
    </submittedName>
</protein>
<accession>A0AAN9J683</accession>
<keyword evidence="3" id="KW-1185">Reference proteome</keyword>
<keyword evidence="1" id="KW-1133">Transmembrane helix</keyword>
<feature type="transmembrane region" description="Helical" evidence="1">
    <location>
        <begin position="42"/>
        <end position="62"/>
    </location>
</feature>
<dbReference type="EMBL" id="JAYKXN010000004">
    <property type="protein sequence ID" value="KAK7292529.1"/>
    <property type="molecule type" value="Genomic_DNA"/>
</dbReference>
<dbReference type="AlphaFoldDB" id="A0AAN9J683"/>
<gene>
    <name evidence="2" type="ORF">RJT34_15380</name>
</gene>
<dbReference type="PANTHER" id="PTHR35283">
    <property type="entry name" value="T12C22.21 PROTEIN"/>
    <property type="match status" value="1"/>
</dbReference>
<evidence type="ECO:0000313" key="3">
    <source>
        <dbReference type="Proteomes" id="UP001359559"/>
    </source>
</evidence>
<proteinExistence type="predicted"/>
<sequence length="66" mass="6897">MALLAGGDVLTLLFFLDAYFLGGFGEDGRGMKGLSKGVIATAKSWALGIPISVMGFLCVEAMTNRP</sequence>
<name>A0AAN9J683_CLITE</name>
<dbReference type="Proteomes" id="UP001359559">
    <property type="component" value="Unassembled WGS sequence"/>
</dbReference>
<evidence type="ECO:0000256" key="1">
    <source>
        <dbReference type="SAM" id="Phobius"/>
    </source>
</evidence>
<organism evidence="2 3">
    <name type="scientific">Clitoria ternatea</name>
    <name type="common">Butterfly pea</name>
    <dbReference type="NCBI Taxonomy" id="43366"/>
    <lineage>
        <taxon>Eukaryota</taxon>
        <taxon>Viridiplantae</taxon>
        <taxon>Streptophyta</taxon>
        <taxon>Embryophyta</taxon>
        <taxon>Tracheophyta</taxon>
        <taxon>Spermatophyta</taxon>
        <taxon>Magnoliopsida</taxon>
        <taxon>eudicotyledons</taxon>
        <taxon>Gunneridae</taxon>
        <taxon>Pentapetalae</taxon>
        <taxon>rosids</taxon>
        <taxon>fabids</taxon>
        <taxon>Fabales</taxon>
        <taxon>Fabaceae</taxon>
        <taxon>Papilionoideae</taxon>
        <taxon>50 kb inversion clade</taxon>
        <taxon>NPAAA clade</taxon>
        <taxon>indigoferoid/millettioid clade</taxon>
        <taxon>Phaseoleae</taxon>
        <taxon>Clitoria</taxon>
    </lineage>
</organism>